<evidence type="ECO:0000313" key="2">
    <source>
        <dbReference type="EMBL" id="SDJ85138.1"/>
    </source>
</evidence>
<organism evidence="2 3">
    <name type="scientific">Halovenus aranensis</name>
    <dbReference type="NCBI Taxonomy" id="890420"/>
    <lineage>
        <taxon>Archaea</taxon>
        <taxon>Methanobacteriati</taxon>
        <taxon>Methanobacteriota</taxon>
        <taxon>Stenosarchaea group</taxon>
        <taxon>Halobacteria</taxon>
        <taxon>Halobacteriales</taxon>
        <taxon>Haloarculaceae</taxon>
        <taxon>Halovenus</taxon>
    </lineage>
</organism>
<dbReference type="Pfam" id="PF13468">
    <property type="entry name" value="Glyoxalase_3"/>
    <property type="match status" value="1"/>
</dbReference>
<accession>A0A1G8X3C3</accession>
<evidence type="ECO:0000259" key="1">
    <source>
        <dbReference type="Pfam" id="PF13468"/>
    </source>
</evidence>
<dbReference type="Proteomes" id="UP000198856">
    <property type="component" value="Unassembled WGS sequence"/>
</dbReference>
<protein>
    <submittedName>
        <fullName evidence="2">Glyoxalase-like domain-containing protein</fullName>
    </submittedName>
</protein>
<sequence>MGITVDHLPFACGELEATAAEFERLGLAPEYGGVHDNGCTHMSVLGFEDRSYIELIGERDRGDHDFWPEHIRADAGPAAWCVRVPDIVDECHRYLDSGVPVSGPLYGSREREDGTLVEWDRAEFGTPKRRLLFPFGIEDRTPLPYRVSPSPSVANGPLTGIGEVVLLGEDPNAVIEALGARYRWPEPVTAVVDGFGTVASVPGVPVAAVGPETDWLADRLAQFPPGPCACLLATADLDAARATHPLGETREWPGGHVAFFESERFGQRLGVVERTGNP</sequence>
<dbReference type="InterPro" id="IPR025870">
    <property type="entry name" value="Glyoxalase-like_dom"/>
</dbReference>
<keyword evidence="3" id="KW-1185">Reference proteome</keyword>
<proteinExistence type="predicted"/>
<dbReference type="PANTHER" id="PTHR40265">
    <property type="entry name" value="BLL2707 PROTEIN"/>
    <property type="match status" value="1"/>
</dbReference>
<dbReference type="PANTHER" id="PTHR40265:SF1">
    <property type="entry name" value="GLYOXALASE-LIKE DOMAIN-CONTAINING PROTEIN"/>
    <property type="match status" value="1"/>
</dbReference>
<dbReference type="InterPro" id="IPR029068">
    <property type="entry name" value="Glyas_Bleomycin-R_OHBP_Dase"/>
</dbReference>
<dbReference type="EMBL" id="FNFC01000010">
    <property type="protein sequence ID" value="SDJ85138.1"/>
    <property type="molecule type" value="Genomic_DNA"/>
</dbReference>
<dbReference type="STRING" id="890420.SAMN05216226_11091"/>
<evidence type="ECO:0000313" key="3">
    <source>
        <dbReference type="Proteomes" id="UP000198856"/>
    </source>
</evidence>
<dbReference type="AlphaFoldDB" id="A0A1G8X3C3"/>
<gene>
    <name evidence="2" type="ORF">SAMN05216226_11091</name>
</gene>
<dbReference type="SUPFAM" id="SSF54593">
    <property type="entry name" value="Glyoxalase/Bleomycin resistance protein/Dihydroxybiphenyl dioxygenase"/>
    <property type="match status" value="1"/>
</dbReference>
<feature type="domain" description="Glyoxalase-like" evidence="1">
    <location>
        <begin position="5"/>
        <end position="178"/>
    </location>
</feature>
<reference evidence="2 3" key="1">
    <citation type="submission" date="2016-10" db="EMBL/GenBank/DDBJ databases">
        <authorList>
            <person name="de Groot N.N."/>
        </authorList>
    </citation>
    <scope>NUCLEOTIDE SEQUENCE [LARGE SCALE GENOMIC DNA]</scope>
    <source>
        <strain evidence="2 3">IBRC-M10015</strain>
    </source>
</reference>
<dbReference type="Gene3D" id="3.10.180.10">
    <property type="entry name" value="2,3-Dihydroxybiphenyl 1,2-Dioxygenase, domain 1"/>
    <property type="match status" value="1"/>
</dbReference>
<name>A0A1G8X3C3_9EURY</name>
<dbReference type="RefSeq" id="WP_092703052.1">
    <property type="nucleotide sequence ID" value="NZ_FNFC01000010.1"/>
</dbReference>
<dbReference type="OrthoDB" id="266164at2157"/>